<comment type="caution">
    <text evidence="3">The sequence shown here is derived from an EMBL/GenBank/DDBJ whole genome shotgun (WGS) entry which is preliminary data.</text>
</comment>
<dbReference type="PANTHER" id="PTHR30535:SF34">
    <property type="entry name" value="MOLYBDATE-BINDING PROTEIN MOLA"/>
    <property type="match status" value="1"/>
</dbReference>
<dbReference type="PROSITE" id="PS50983">
    <property type="entry name" value="FE_B12_PBP"/>
    <property type="match status" value="1"/>
</dbReference>
<sequence>MFRQPVKTLAAALLGAALALAPVHARSVRDINGNAVEIPDQVNRIADLWPANNQVVLLLGGADKLVGTVETIQQRPWFAKVYPRIKKVPALSNGTTVQSEALLAARPDVVLLSQPSMQQQVKQAGLKTVLVNFQTYDGLKKTVSITADVIGGKAPQIAKQYNAELDANIRLVSERTKAIPAAQKPLVLHISDGSNLRKIDGGRSIVGDWIRIAGGRTALPDTANLAEVPMEEIVKANPDIVIIGGRNAAQAIAKIRKDPSWQSIKAVKNNRLHANPGGTFGWDRYSAEGALQVLWAGKLLHPERFRDLDLAAKTQAFYQKYYRYNLSKGDAQRIVDGLDPQ</sequence>
<dbReference type="Proteomes" id="UP001298424">
    <property type="component" value="Unassembled WGS sequence"/>
</dbReference>
<proteinExistence type="predicted"/>
<evidence type="ECO:0000259" key="2">
    <source>
        <dbReference type="PROSITE" id="PS50983"/>
    </source>
</evidence>
<dbReference type="SUPFAM" id="SSF53807">
    <property type="entry name" value="Helical backbone' metal receptor"/>
    <property type="match status" value="1"/>
</dbReference>
<keyword evidence="4" id="KW-1185">Reference proteome</keyword>
<evidence type="ECO:0000256" key="1">
    <source>
        <dbReference type="SAM" id="SignalP"/>
    </source>
</evidence>
<feature type="domain" description="Fe/B12 periplasmic-binding" evidence="2">
    <location>
        <begin position="44"/>
        <end position="304"/>
    </location>
</feature>
<dbReference type="Pfam" id="PF01497">
    <property type="entry name" value="Peripla_BP_2"/>
    <property type="match status" value="1"/>
</dbReference>
<keyword evidence="1" id="KW-0732">Signal</keyword>
<reference evidence="3 4" key="1">
    <citation type="submission" date="2022-02" db="EMBL/GenBank/DDBJ databases">
        <title>Genome sequence data of Kingella unionensis sp. nov. strain CICC 24913 (CCUG 75125).</title>
        <authorList>
            <person name="Xiao M."/>
        </authorList>
    </citation>
    <scope>NUCLEOTIDE SEQUENCE [LARGE SCALE GENOMIC DNA]</scope>
    <source>
        <strain evidence="3 4">CICC 24913</strain>
    </source>
</reference>
<protein>
    <submittedName>
        <fullName evidence="3">ABC transporter substrate-binding protein</fullName>
    </submittedName>
</protein>
<accession>A0ABS9NNS6</accession>
<name>A0ABS9NNS6_9NEIS</name>
<evidence type="ECO:0000313" key="3">
    <source>
        <dbReference type="EMBL" id="MCG6504350.1"/>
    </source>
</evidence>
<gene>
    <name evidence="3" type="ORF">MB824_07560</name>
</gene>
<feature type="signal peptide" evidence="1">
    <location>
        <begin position="1"/>
        <end position="25"/>
    </location>
</feature>
<dbReference type="PANTHER" id="PTHR30535">
    <property type="entry name" value="VITAMIN B12-BINDING PROTEIN"/>
    <property type="match status" value="1"/>
</dbReference>
<feature type="chain" id="PRO_5046230734" evidence="1">
    <location>
        <begin position="26"/>
        <end position="341"/>
    </location>
</feature>
<dbReference type="EMBL" id="JAKOOW010000026">
    <property type="protein sequence ID" value="MCG6504350.1"/>
    <property type="molecule type" value="Genomic_DNA"/>
</dbReference>
<evidence type="ECO:0000313" key="4">
    <source>
        <dbReference type="Proteomes" id="UP001298424"/>
    </source>
</evidence>
<dbReference type="InterPro" id="IPR050902">
    <property type="entry name" value="ABC_Transporter_SBP"/>
</dbReference>
<dbReference type="InterPro" id="IPR002491">
    <property type="entry name" value="ABC_transptr_periplasmic_BD"/>
</dbReference>
<dbReference type="Gene3D" id="3.40.50.1980">
    <property type="entry name" value="Nitrogenase molybdenum iron protein domain"/>
    <property type="match status" value="2"/>
</dbReference>
<dbReference type="RefSeq" id="WP_238747745.1">
    <property type="nucleotide sequence ID" value="NZ_JAKOOW010000026.1"/>
</dbReference>
<organism evidence="3 4">
    <name type="scientific">Kingella pumchi</name>
    <dbReference type="NCBI Taxonomy" id="2779506"/>
    <lineage>
        <taxon>Bacteria</taxon>
        <taxon>Pseudomonadati</taxon>
        <taxon>Pseudomonadota</taxon>
        <taxon>Betaproteobacteria</taxon>
        <taxon>Neisseriales</taxon>
        <taxon>Neisseriaceae</taxon>
        <taxon>Kingella</taxon>
    </lineage>
</organism>